<evidence type="ECO:0000313" key="2">
    <source>
        <dbReference type="Proteomes" id="UP000828390"/>
    </source>
</evidence>
<accession>A0A9D3Y6P9</accession>
<proteinExistence type="predicted"/>
<dbReference type="Proteomes" id="UP000828390">
    <property type="component" value="Unassembled WGS sequence"/>
</dbReference>
<organism evidence="1 2">
    <name type="scientific">Dreissena polymorpha</name>
    <name type="common">Zebra mussel</name>
    <name type="synonym">Mytilus polymorpha</name>
    <dbReference type="NCBI Taxonomy" id="45954"/>
    <lineage>
        <taxon>Eukaryota</taxon>
        <taxon>Metazoa</taxon>
        <taxon>Spiralia</taxon>
        <taxon>Lophotrochozoa</taxon>
        <taxon>Mollusca</taxon>
        <taxon>Bivalvia</taxon>
        <taxon>Autobranchia</taxon>
        <taxon>Heteroconchia</taxon>
        <taxon>Euheterodonta</taxon>
        <taxon>Imparidentia</taxon>
        <taxon>Neoheterodontei</taxon>
        <taxon>Myida</taxon>
        <taxon>Dreissenoidea</taxon>
        <taxon>Dreissenidae</taxon>
        <taxon>Dreissena</taxon>
    </lineage>
</organism>
<dbReference type="EMBL" id="JAIWYP010000018">
    <property type="protein sequence ID" value="KAH3692973.1"/>
    <property type="molecule type" value="Genomic_DNA"/>
</dbReference>
<keyword evidence="2" id="KW-1185">Reference proteome</keyword>
<sequence>MWLTGSVGFHKVIDVEFGDTLRVNTCALVLTLAEVPREVEDVVQHYSELLINSQTFQAE</sequence>
<protein>
    <submittedName>
        <fullName evidence="1">Uncharacterized protein</fullName>
    </submittedName>
</protein>
<reference evidence="1" key="1">
    <citation type="journal article" date="2019" name="bioRxiv">
        <title>The Genome of the Zebra Mussel, Dreissena polymorpha: A Resource for Invasive Species Research.</title>
        <authorList>
            <person name="McCartney M.A."/>
            <person name="Auch B."/>
            <person name="Kono T."/>
            <person name="Mallez S."/>
            <person name="Zhang Y."/>
            <person name="Obille A."/>
            <person name="Becker A."/>
            <person name="Abrahante J.E."/>
            <person name="Garbe J."/>
            <person name="Badalamenti J.P."/>
            <person name="Herman A."/>
            <person name="Mangelson H."/>
            <person name="Liachko I."/>
            <person name="Sullivan S."/>
            <person name="Sone E.D."/>
            <person name="Koren S."/>
            <person name="Silverstein K.A.T."/>
            <person name="Beckman K.B."/>
            <person name="Gohl D.M."/>
        </authorList>
    </citation>
    <scope>NUCLEOTIDE SEQUENCE</scope>
    <source>
        <strain evidence="1">Duluth1</strain>
        <tissue evidence="1">Whole animal</tissue>
    </source>
</reference>
<gene>
    <name evidence="1" type="ORF">DPMN_193310</name>
</gene>
<dbReference type="AlphaFoldDB" id="A0A9D3Y6P9"/>
<comment type="caution">
    <text evidence="1">The sequence shown here is derived from an EMBL/GenBank/DDBJ whole genome shotgun (WGS) entry which is preliminary data.</text>
</comment>
<reference evidence="1" key="2">
    <citation type="submission" date="2020-11" db="EMBL/GenBank/DDBJ databases">
        <authorList>
            <person name="McCartney M.A."/>
            <person name="Auch B."/>
            <person name="Kono T."/>
            <person name="Mallez S."/>
            <person name="Becker A."/>
            <person name="Gohl D.M."/>
            <person name="Silverstein K.A.T."/>
            <person name="Koren S."/>
            <person name="Bechman K.B."/>
            <person name="Herman A."/>
            <person name="Abrahante J.E."/>
            <person name="Garbe J."/>
        </authorList>
    </citation>
    <scope>NUCLEOTIDE SEQUENCE</scope>
    <source>
        <strain evidence="1">Duluth1</strain>
        <tissue evidence="1">Whole animal</tissue>
    </source>
</reference>
<name>A0A9D3Y6P9_DREPO</name>
<evidence type="ECO:0000313" key="1">
    <source>
        <dbReference type="EMBL" id="KAH3692973.1"/>
    </source>
</evidence>